<feature type="transmembrane region" description="Helical" evidence="1">
    <location>
        <begin position="25"/>
        <end position="49"/>
    </location>
</feature>
<evidence type="ECO:0000256" key="1">
    <source>
        <dbReference type="SAM" id="Phobius"/>
    </source>
</evidence>
<keyword evidence="1" id="KW-1133">Transmembrane helix</keyword>
<protein>
    <submittedName>
        <fullName evidence="2">Uncharacterized protein</fullName>
    </submittedName>
</protein>
<dbReference type="Proteomes" id="UP000053240">
    <property type="component" value="Unassembled WGS sequence"/>
</dbReference>
<keyword evidence="1" id="KW-0812">Transmembrane</keyword>
<gene>
    <name evidence="2" type="ORF">RR48_00218</name>
</gene>
<organism evidence="2 3">
    <name type="scientific">Papilio machaon</name>
    <name type="common">Old World swallowtail butterfly</name>
    <dbReference type="NCBI Taxonomy" id="76193"/>
    <lineage>
        <taxon>Eukaryota</taxon>
        <taxon>Metazoa</taxon>
        <taxon>Ecdysozoa</taxon>
        <taxon>Arthropoda</taxon>
        <taxon>Hexapoda</taxon>
        <taxon>Insecta</taxon>
        <taxon>Pterygota</taxon>
        <taxon>Neoptera</taxon>
        <taxon>Endopterygota</taxon>
        <taxon>Lepidoptera</taxon>
        <taxon>Glossata</taxon>
        <taxon>Ditrysia</taxon>
        <taxon>Papilionoidea</taxon>
        <taxon>Papilionidae</taxon>
        <taxon>Papilioninae</taxon>
        <taxon>Papilio</taxon>
    </lineage>
</organism>
<comment type="caution">
    <text evidence="2">The sequence shown here is derived from an EMBL/GenBank/DDBJ whole genome shotgun (WGS) entry which is preliminary data.</text>
</comment>
<keyword evidence="1" id="KW-0472">Membrane</keyword>
<dbReference type="EMBL" id="LADJ01033561">
    <property type="protein sequence ID" value="KPJ21251.1"/>
    <property type="molecule type" value="Genomic_DNA"/>
</dbReference>
<evidence type="ECO:0000313" key="2">
    <source>
        <dbReference type="EMBL" id="KPJ21251.1"/>
    </source>
</evidence>
<reference evidence="2 3" key="1">
    <citation type="journal article" date="2015" name="Nat. Commun.">
        <title>Outbred genome sequencing and CRISPR/Cas9 gene editing in butterflies.</title>
        <authorList>
            <person name="Li X."/>
            <person name="Fan D."/>
            <person name="Zhang W."/>
            <person name="Liu G."/>
            <person name="Zhang L."/>
            <person name="Zhao L."/>
            <person name="Fang X."/>
            <person name="Chen L."/>
            <person name="Dong Y."/>
            <person name="Chen Y."/>
            <person name="Ding Y."/>
            <person name="Zhao R."/>
            <person name="Feng M."/>
            <person name="Zhu Y."/>
            <person name="Feng Y."/>
            <person name="Jiang X."/>
            <person name="Zhu D."/>
            <person name="Xiang H."/>
            <person name="Feng X."/>
            <person name="Li S."/>
            <person name="Wang J."/>
            <person name="Zhang G."/>
            <person name="Kronforst M.R."/>
            <person name="Wang W."/>
        </authorList>
    </citation>
    <scope>NUCLEOTIDE SEQUENCE [LARGE SCALE GENOMIC DNA]</scope>
    <source>
        <strain evidence="2">Ya'a_city_454_Pm</strain>
        <tissue evidence="2">Whole body</tissue>
    </source>
</reference>
<accession>A0A0N0PFH8</accession>
<dbReference type="AlphaFoldDB" id="A0A0N0PFH8"/>
<evidence type="ECO:0000313" key="3">
    <source>
        <dbReference type="Proteomes" id="UP000053240"/>
    </source>
</evidence>
<keyword evidence="3" id="KW-1185">Reference proteome</keyword>
<name>A0A0N0PFH8_PAPMA</name>
<dbReference type="InParanoid" id="A0A0N0PFH8"/>
<proteinExistence type="predicted"/>
<sequence>MMVKKLEKVSYEDALDMTGFGKFNYLMFALVGSMIMGMASEIFSVSFLVTASACELGTVSSQQALIAGTPLVGK</sequence>